<dbReference type="SUPFAM" id="SSF46689">
    <property type="entry name" value="Homeodomain-like"/>
    <property type="match status" value="1"/>
</dbReference>
<geneLocation type="plasmid" evidence="3 4">
    <name>pKS2022</name>
</geneLocation>
<keyword evidence="3" id="KW-0614">Plasmid</keyword>
<dbReference type="Pfam" id="PF01527">
    <property type="entry name" value="HTH_Tnp_1"/>
    <property type="match status" value="1"/>
</dbReference>
<dbReference type="Proteomes" id="UP001302368">
    <property type="component" value="Plasmid pKS2022"/>
</dbReference>
<sequence length="354" mass="41539">MKKSRFTEEQIVFALNQAEPGTSVPEVCRKPGISGATFCTWRKNYREISPSELKHMRQLEEENLRLKKLMADLNIRQGDAAGRAGNKDLTLARLRDWVRELQARYWASERQACFALQVGRSAFRYRSVAADDSALLLRIREISETRAHNGYRRVHILLRREGWRDNHKLIYRLYREQGLSLRLRRPRRYKSAQRRQPQPQGLYPNHVRGMNFVSDALFDDRRRRLLTVIDLFTRECPGICVGQNLRSTEVAEMLNTIALRRPLPQLLKTDNGSEFAGKMLDKWVYERGIRINFSRPGTPTDNATVESFNGSLRQECLNENWFKSLDDERCKIKAWRIHYNQRRHHSAPGWMTPS</sequence>
<keyword evidence="4" id="KW-1185">Reference proteome</keyword>
<evidence type="ECO:0000313" key="3">
    <source>
        <dbReference type="EMBL" id="WOZ79891.1"/>
    </source>
</evidence>
<dbReference type="InterPro" id="IPR025948">
    <property type="entry name" value="HTH-like_dom"/>
</dbReference>
<comment type="similarity">
    <text evidence="1">Belongs to the transposase 8 family.</text>
</comment>
<reference evidence="3 4" key="1">
    <citation type="submission" date="2023-10" db="EMBL/GenBank/DDBJ databases">
        <title>Genome sequencing of the isolated polysaccharide-producing bacterium Kosakonia sacchari KS2022.</title>
        <authorList>
            <person name="Yi X."/>
        </authorList>
    </citation>
    <scope>NUCLEOTIDE SEQUENCE [LARGE SCALE GENOMIC DNA]</scope>
    <source>
        <strain evidence="3 4">KS2022</strain>
        <plasmid evidence="3 4">pKS2022</plasmid>
    </source>
</reference>
<dbReference type="PROSITE" id="PS50994">
    <property type="entry name" value="INTEGRASE"/>
    <property type="match status" value="1"/>
</dbReference>
<dbReference type="Pfam" id="PF13683">
    <property type="entry name" value="rve_3"/>
    <property type="match status" value="1"/>
</dbReference>
<dbReference type="NCBIfam" id="NF033516">
    <property type="entry name" value="transpos_IS3"/>
    <property type="match status" value="1"/>
</dbReference>
<dbReference type="PANTHER" id="PTHR47515">
    <property type="entry name" value="LOW CALCIUM RESPONSE LOCUS PROTEIN T"/>
    <property type="match status" value="1"/>
</dbReference>
<dbReference type="PANTHER" id="PTHR47515:SF1">
    <property type="entry name" value="BLR2054 PROTEIN"/>
    <property type="match status" value="1"/>
</dbReference>
<dbReference type="Gene3D" id="3.30.420.10">
    <property type="entry name" value="Ribonuclease H-like superfamily/Ribonuclease H"/>
    <property type="match status" value="1"/>
</dbReference>
<evidence type="ECO:0000313" key="4">
    <source>
        <dbReference type="Proteomes" id="UP001302368"/>
    </source>
</evidence>
<accession>A0ABZ0MXG0</accession>
<dbReference type="InterPro" id="IPR002514">
    <property type="entry name" value="Transposase_8"/>
</dbReference>
<dbReference type="InterPro" id="IPR048020">
    <property type="entry name" value="Transpos_IS3"/>
</dbReference>
<protein>
    <submittedName>
        <fullName evidence="3">IS3 family transposase</fullName>
    </submittedName>
</protein>
<proteinExistence type="inferred from homology"/>
<feature type="domain" description="Integrase catalytic" evidence="2">
    <location>
        <begin position="200"/>
        <end position="354"/>
    </location>
</feature>
<dbReference type="RefSeq" id="WP_305737719.1">
    <property type="nucleotide sequence ID" value="NZ_CP137745.1"/>
</dbReference>
<evidence type="ECO:0000259" key="2">
    <source>
        <dbReference type="PROSITE" id="PS50994"/>
    </source>
</evidence>
<dbReference type="InterPro" id="IPR012337">
    <property type="entry name" value="RNaseH-like_sf"/>
</dbReference>
<dbReference type="InterPro" id="IPR036397">
    <property type="entry name" value="RNaseH_sf"/>
</dbReference>
<dbReference type="SUPFAM" id="SSF53098">
    <property type="entry name" value="Ribonuclease H-like"/>
    <property type="match status" value="1"/>
</dbReference>
<name>A0ABZ0MXG0_9ENTR</name>
<dbReference type="InterPro" id="IPR009057">
    <property type="entry name" value="Homeodomain-like_sf"/>
</dbReference>
<dbReference type="EMBL" id="CP137745">
    <property type="protein sequence ID" value="WOZ79891.1"/>
    <property type="molecule type" value="Genomic_DNA"/>
</dbReference>
<organism evidence="3 4">
    <name type="scientific">Kosakonia sacchari</name>
    <dbReference type="NCBI Taxonomy" id="1158459"/>
    <lineage>
        <taxon>Bacteria</taxon>
        <taxon>Pseudomonadati</taxon>
        <taxon>Pseudomonadota</taxon>
        <taxon>Gammaproteobacteria</taxon>
        <taxon>Enterobacterales</taxon>
        <taxon>Enterobacteriaceae</taxon>
        <taxon>Kosakonia</taxon>
    </lineage>
</organism>
<dbReference type="Pfam" id="PF13276">
    <property type="entry name" value="HTH_21"/>
    <property type="match status" value="1"/>
</dbReference>
<dbReference type="InterPro" id="IPR001584">
    <property type="entry name" value="Integrase_cat-core"/>
</dbReference>
<evidence type="ECO:0000256" key="1">
    <source>
        <dbReference type="ARBA" id="ARBA00009964"/>
    </source>
</evidence>
<gene>
    <name evidence="3" type="ORF">Q8Y70_23890</name>
</gene>